<dbReference type="EMBL" id="QLTK01000001">
    <property type="protein sequence ID" value="RAS39364.1"/>
    <property type="molecule type" value="Genomic_DNA"/>
</dbReference>
<reference evidence="2 3" key="1">
    <citation type="submission" date="2018-06" db="EMBL/GenBank/DDBJ databases">
        <title>Genomic Encyclopedia of Type Strains, Phase III (KMG-III): the genomes of soil and plant-associated and newly described type strains.</title>
        <authorList>
            <person name="Whitman W."/>
        </authorList>
    </citation>
    <scope>NUCLEOTIDE SEQUENCE [LARGE SCALE GENOMIC DNA]</scope>
    <source>
        <strain evidence="2 3">LMG 23644</strain>
    </source>
</reference>
<evidence type="ECO:0000313" key="2">
    <source>
        <dbReference type="EMBL" id="RAS39364.1"/>
    </source>
</evidence>
<gene>
    <name evidence="2" type="ORF">BX591_101703</name>
</gene>
<evidence type="ECO:0000313" key="3">
    <source>
        <dbReference type="Proteomes" id="UP000248918"/>
    </source>
</evidence>
<sequence>MATCTGIPERRANVSPTENLLSDAKILGVDVSNVTEAELARAMSDRRAELWLKENAEAIESSNAYVEQHGLPFKKYRMF</sequence>
<accession>A0A329D4Y9</accession>
<dbReference type="OrthoDB" id="8687660at2"/>
<dbReference type="Pfam" id="PF07362">
    <property type="entry name" value="CcdA"/>
    <property type="match status" value="1"/>
</dbReference>
<proteinExistence type="predicted"/>
<dbReference type="InterPro" id="IPR009956">
    <property type="entry name" value="Post-segregation_anti-tox_CcdA"/>
</dbReference>
<dbReference type="RefSeq" id="WP_111929306.1">
    <property type="nucleotide sequence ID" value="NZ_CADFFP010000003.1"/>
</dbReference>
<name>A0A329D4Y9_9BURK</name>
<evidence type="ECO:0000256" key="1">
    <source>
        <dbReference type="ARBA" id="ARBA00022649"/>
    </source>
</evidence>
<dbReference type="AlphaFoldDB" id="A0A329D4Y9"/>
<protein>
    <submittedName>
        <fullName evidence="2">Antitoxin CcdA</fullName>
    </submittedName>
</protein>
<organism evidence="2 3">
    <name type="scientific">Paraburkholderia bryophila</name>
    <dbReference type="NCBI Taxonomy" id="420952"/>
    <lineage>
        <taxon>Bacteria</taxon>
        <taxon>Pseudomonadati</taxon>
        <taxon>Pseudomonadota</taxon>
        <taxon>Betaproteobacteria</taxon>
        <taxon>Burkholderiales</taxon>
        <taxon>Burkholderiaceae</taxon>
        <taxon>Paraburkholderia</taxon>
    </lineage>
</organism>
<comment type="caution">
    <text evidence="2">The sequence shown here is derived from an EMBL/GenBank/DDBJ whole genome shotgun (WGS) entry which is preliminary data.</text>
</comment>
<keyword evidence="1" id="KW-1277">Toxin-antitoxin system</keyword>
<dbReference type="Proteomes" id="UP000248918">
    <property type="component" value="Unassembled WGS sequence"/>
</dbReference>